<dbReference type="InterPro" id="IPR046496">
    <property type="entry name" value="DUF6589"/>
</dbReference>
<dbReference type="Proteomes" id="UP000554235">
    <property type="component" value="Unassembled WGS sequence"/>
</dbReference>
<evidence type="ECO:0000313" key="3">
    <source>
        <dbReference type="Proteomes" id="UP000554235"/>
    </source>
</evidence>
<dbReference type="OrthoDB" id="5427212at2759"/>
<gene>
    <name evidence="2" type="ORF">FALBO_8426</name>
</gene>
<reference evidence="2 3" key="1">
    <citation type="submission" date="2020-01" db="EMBL/GenBank/DDBJ databases">
        <title>Identification and distribution of gene clusters putatively required for synthesis of sphingolipid metabolism inhibitors in phylogenetically diverse species of the filamentous fungus Fusarium.</title>
        <authorList>
            <person name="Kim H.-S."/>
            <person name="Busman M."/>
            <person name="Brown D.W."/>
            <person name="Divon H."/>
            <person name="Uhlig S."/>
            <person name="Proctor R.H."/>
        </authorList>
    </citation>
    <scope>NUCLEOTIDE SEQUENCE [LARGE SCALE GENOMIC DNA]</scope>
    <source>
        <strain evidence="2 3">NRRL 20459</strain>
    </source>
</reference>
<accession>A0A8H4LBX9</accession>
<proteinExistence type="predicted"/>
<dbReference type="AlphaFoldDB" id="A0A8H4LBX9"/>
<evidence type="ECO:0000313" key="2">
    <source>
        <dbReference type="EMBL" id="KAF4464739.1"/>
    </source>
</evidence>
<protein>
    <recommendedName>
        <fullName evidence="1">DUF6589 domain-containing protein</fullName>
    </recommendedName>
</protein>
<organism evidence="2 3">
    <name type="scientific">Fusarium albosuccineum</name>
    <dbReference type="NCBI Taxonomy" id="1237068"/>
    <lineage>
        <taxon>Eukaryota</taxon>
        <taxon>Fungi</taxon>
        <taxon>Dikarya</taxon>
        <taxon>Ascomycota</taxon>
        <taxon>Pezizomycotina</taxon>
        <taxon>Sordariomycetes</taxon>
        <taxon>Hypocreomycetidae</taxon>
        <taxon>Hypocreales</taxon>
        <taxon>Nectriaceae</taxon>
        <taxon>Fusarium</taxon>
        <taxon>Fusarium decemcellulare species complex</taxon>
    </lineage>
</organism>
<sequence length="638" mass="72758">MSLLQAHPIRHVKKQEDLKDAARRRVDDICRFMRKKDITLREFIHVYATTQGSGGYGERPATRAKRLVETIYSQPEVLDALQEHRTSGMAGIVTVKALRKEMKALEEESCLAPTKSFGQMYEQVSTRAALLCGLLNGLMTPKTERTDRPPRDPVKFNHRIAIITSILCYSRTSEGSNKFPRMFGAFLYSNGVIRRVLDLLHQFGLCEGNVFRGADIPPNAEAIRSAYPKSAKSILSTLAIPYLAMLTVELLELRKTDSKTLGPILFNEGTLDGSYEVVGSIYKHQFRLDDQEFDNRLFLAFGDQKTSSLIRSMQAKQVDASAAYGRKDWMIGVAALFHLRMNFLWLMQKTHYGNMEQQDPSTLYHNINFWRRKNIPADRAAFQVLEELVLRSFDARVIGLLYTRLERRGIDTSEQDEVDRAIQDMDAAGFMNLVEDVRRSAFEPQAWRPSKEKHANDTVDEEFLSHARYLQQMIVYKTLKYGIKNGDIGLIDRAVGACCFYFEGTGQSNYAFEVLYLKGLTSTKACDKELRRAILSNSLVNPHGRRDAWQEVDRSLEYLNLELKRELWARRTSTFGLDALFNTTSLTAEYTVCLRKAIEKAFARKDSSTHSVPSPMDDIHTLAFELACDSIKFYDGSR</sequence>
<dbReference type="Pfam" id="PF20231">
    <property type="entry name" value="DUF6589"/>
    <property type="match status" value="1"/>
</dbReference>
<keyword evidence="3" id="KW-1185">Reference proteome</keyword>
<evidence type="ECO:0000259" key="1">
    <source>
        <dbReference type="Pfam" id="PF20231"/>
    </source>
</evidence>
<name>A0A8H4LBX9_9HYPO</name>
<dbReference type="EMBL" id="JAADYS010001148">
    <property type="protein sequence ID" value="KAF4464739.1"/>
    <property type="molecule type" value="Genomic_DNA"/>
</dbReference>
<comment type="caution">
    <text evidence="2">The sequence shown here is derived from an EMBL/GenBank/DDBJ whole genome shotgun (WGS) entry which is preliminary data.</text>
</comment>
<feature type="domain" description="DUF6589" evidence="1">
    <location>
        <begin position="247"/>
        <end position="610"/>
    </location>
</feature>